<evidence type="ECO:0000256" key="3">
    <source>
        <dbReference type="ARBA" id="ARBA00022553"/>
    </source>
</evidence>
<dbReference type="GO" id="GO:0000155">
    <property type="term" value="F:phosphorelay sensor kinase activity"/>
    <property type="evidence" value="ECO:0007669"/>
    <property type="project" value="InterPro"/>
</dbReference>
<dbReference type="EMBL" id="BQNL01000001">
    <property type="protein sequence ID" value="GKH11877.1"/>
    <property type="molecule type" value="Genomic_DNA"/>
</dbReference>
<keyword evidence="9" id="KW-0732">Signal</keyword>
<feature type="coiled-coil region" evidence="7">
    <location>
        <begin position="700"/>
        <end position="730"/>
    </location>
</feature>
<dbReference type="Pfam" id="PF00512">
    <property type="entry name" value="HisKA"/>
    <property type="match status" value="1"/>
</dbReference>
<dbReference type="Pfam" id="PF02518">
    <property type="entry name" value="HATPase_c"/>
    <property type="match status" value="1"/>
</dbReference>
<dbReference type="PANTHER" id="PTHR43711">
    <property type="entry name" value="TWO-COMPONENT HISTIDINE KINASE"/>
    <property type="match status" value="1"/>
</dbReference>
<feature type="domain" description="Histidine kinase" evidence="10">
    <location>
        <begin position="737"/>
        <end position="950"/>
    </location>
</feature>
<evidence type="ECO:0000256" key="6">
    <source>
        <dbReference type="ARBA" id="ARBA00023012"/>
    </source>
</evidence>
<comment type="caution">
    <text evidence="11">The sequence shown here is derived from an EMBL/GenBank/DDBJ whole genome shotgun (WGS) entry which is preliminary data.</text>
</comment>
<evidence type="ECO:0000313" key="12">
    <source>
        <dbReference type="Proteomes" id="UP001055048"/>
    </source>
</evidence>
<protein>
    <recommendedName>
        <fullName evidence="2">histidine kinase</fullName>
        <ecNumber evidence="2">2.7.13.3</ecNumber>
    </recommendedName>
</protein>
<sequence length="950" mass="109884">MMKDWRLHSILVVCLLFLVMLAKAAVVPASGDGKRVILINSYDERIVWSKNIADSLESMIRRQHPDWMVYSRDLKTGSATYASAAALTLRSILWGYAERTRTDVDATSLAANTIFVQDDIPDAIVWIGEEGFMLYLVYRYVLGKWKHVPMVLCAVKDSLSADKWFPEKGFNFEHKERLRDREMLEQIFMADDPALEVMRRDKEVRFTKVQFEGKDAYRVGVDLDYCANIVYLPVRRNLELIHSMLPDLQELIWVDENSYRSTEARLEVEKELKRIMPEVKYSTMIHNRMNGDSIYDVMLEPARNRAFLTYSWNIDAVNSRRSDKKIDSLFTSVATVPLFTLTERDFSKDNYWIGGYYLRYSQAVKSAYDLLECAVRGDSVMKIPFDTLSEAGIVLNRTALERYGLVGMAEKLGEEVTYVHIPPTFFQKYERQLLVSFLVLMAVICYVVFNLRRSRYNKRIKKDYDRYKRLYNKLQVIYANSSIDFALYGEDGKRLLRIVNGKVDSVEEGSDLFHENIFESPCLSSDLKEQIRFRHSINCEVSLDYSGRLSRTSFAEHAVYQLIVKPLHEVSYQNSCFMAIAINLTPTIRERQEKERFEELFRFASDSSRVGVAFYDGKTAVGMASDSWCRNMNEKFVSGEFPVYGQVVEEDRTALLEYQQAMCAGEIRDVFCRDIRVNGEDGKSHWVRQHMYRIYSSGRLIELSLNIDEQKANEKKLEEAKHQAEEANEETCGFLSSISHEVRTPLNSIVGFSTILAVLDDEETVREYIPIIQKNSRLLDTLINNILDLSALDGGKVLFDYKQVDIADIFADMEVYIRNNLYNHPLRVIRELPECEGERIITTDEEHLRMLLLNLLSNAVKFTDRGSITLGCRRQEQEFYFYVADTGCGIGKDEQKYIFNRFVKLDTYIQGTGLGLSLCKSIVKHLRGEIGVISEKDKGSTFWFTLPYKQ</sequence>
<feature type="chain" id="PRO_5041464502" description="histidine kinase" evidence="9">
    <location>
        <begin position="25"/>
        <end position="950"/>
    </location>
</feature>
<keyword evidence="8" id="KW-1133">Transmembrane helix</keyword>
<dbReference type="PANTHER" id="PTHR43711:SF31">
    <property type="entry name" value="HISTIDINE KINASE"/>
    <property type="match status" value="1"/>
</dbReference>
<dbReference type="InterPro" id="IPR003661">
    <property type="entry name" value="HisK_dim/P_dom"/>
</dbReference>
<evidence type="ECO:0000256" key="7">
    <source>
        <dbReference type="SAM" id="Coils"/>
    </source>
</evidence>
<dbReference type="InterPro" id="IPR050736">
    <property type="entry name" value="Sensor_HK_Regulatory"/>
</dbReference>
<evidence type="ECO:0000313" key="11">
    <source>
        <dbReference type="EMBL" id="GKH11877.1"/>
    </source>
</evidence>
<keyword evidence="8" id="KW-0812">Transmembrane</keyword>
<evidence type="ECO:0000256" key="2">
    <source>
        <dbReference type="ARBA" id="ARBA00012438"/>
    </source>
</evidence>
<evidence type="ECO:0000256" key="4">
    <source>
        <dbReference type="ARBA" id="ARBA00022679"/>
    </source>
</evidence>
<dbReference type="InterPro" id="IPR005467">
    <property type="entry name" value="His_kinase_dom"/>
</dbReference>
<comment type="catalytic activity">
    <reaction evidence="1">
        <text>ATP + protein L-histidine = ADP + protein N-phospho-L-histidine.</text>
        <dbReference type="EC" id="2.7.13.3"/>
    </reaction>
</comment>
<keyword evidence="8" id="KW-0472">Membrane</keyword>
<accession>A0AA37JPG1</accession>
<dbReference type="RefSeq" id="WP_244073917.1">
    <property type="nucleotide sequence ID" value="NZ_BQNL01000001.1"/>
</dbReference>
<dbReference type="AlphaFoldDB" id="A0AA37JPG1"/>
<dbReference type="Proteomes" id="UP001055048">
    <property type="component" value="Unassembled WGS sequence"/>
</dbReference>
<evidence type="ECO:0000256" key="8">
    <source>
        <dbReference type="SAM" id="Phobius"/>
    </source>
</evidence>
<reference evidence="11" key="1">
    <citation type="submission" date="2022-01" db="EMBL/GenBank/DDBJ databases">
        <title>Novel bile acid biosynthetic pathways are enriched in the microbiome of centenarians.</title>
        <authorList>
            <person name="Sato Y."/>
            <person name="Atarashi K."/>
            <person name="Plichta R.D."/>
            <person name="Arai Y."/>
            <person name="Sasajima S."/>
            <person name="Kearney M.S."/>
            <person name="Suda W."/>
            <person name="Takeshita K."/>
            <person name="Sasaki T."/>
            <person name="Okamoto S."/>
            <person name="Skelly N.A."/>
            <person name="Okamura Y."/>
            <person name="Vlamakis H."/>
            <person name="Li Y."/>
            <person name="Tanoue T."/>
            <person name="Takei H."/>
            <person name="Nittono H."/>
            <person name="Narushima S."/>
            <person name="Irie J."/>
            <person name="Itoh H."/>
            <person name="Moriya K."/>
            <person name="Sugiura Y."/>
            <person name="Suematsu M."/>
            <person name="Moritoki N."/>
            <person name="Shibata S."/>
            <person name="Littman R.D."/>
            <person name="Fischbach A.M."/>
            <person name="Uwamino Y."/>
            <person name="Inoue T."/>
            <person name="Honda A."/>
            <person name="Hattori M."/>
            <person name="Murai T."/>
            <person name="Xavier J.R."/>
            <person name="Hirose N."/>
            <person name="Honda K."/>
        </authorList>
    </citation>
    <scope>NUCLEOTIDE SEQUENCE</scope>
    <source>
        <strain evidence="11">CE91-St12</strain>
    </source>
</reference>
<feature type="transmembrane region" description="Helical" evidence="8">
    <location>
        <begin position="433"/>
        <end position="451"/>
    </location>
</feature>
<evidence type="ECO:0000259" key="10">
    <source>
        <dbReference type="PROSITE" id="PS50109"/>
    </source>
</evidence>
<dbReference type="SMART" id="SM00388">
    <property type="entry name" value="HisKA"/>
    <property type="match status" value="1"/>
</dbReference>
<organism evidence="11 12">
    <name type="scientific">Bacteroides uniformis</name>
    <dbReference type="NCBI Taxonomy" id="820"/>
    <lineage>
        <taxon>Bacteria</taxon>
        <taxon>Pseudomonadati</taxon>
        <taxon>Bacteroidota</taxon>
        <taxon>Bacteroidia</taxon>
        <taxon>Bacteroidales</taxon>
        <taxon>Bacteroidaceae</taxon>
        <taxon>Bacteroides</taxon>
    </lineage>
</organism>
<dbReference type="InterPro" id="IPR036890">
    <property type="entry name" value="HATPase_C_sf"/>
</dbReference>
<name>A0AA37JPG1_BACUN</name>
<proteinExistence type="predicted"/>
<dbReference type="SUPFAM" id="SSF47384">
    <property type="entry name" value="Homodimeric domain of signal transducing histidine kinase"/>
    <property type="match status" value="1"/>
</dbReference>
<dbReference type="InterPro" id="IPR004358">
    <property type="entry name" value="Sig_transdc_His_kin-like_C"/>
</dbReference>
<keyword evidence="5" id="KW-0418">Kinase</keyword>
<evidence type="ECO:0000256" key="5">
    <source>
        <dbReference type="ARBA" id="ARBA00022777"/>
    </source>
</evidence>
<keyword evidence="4" id="KW-0808">Transferase</keyword>
<dbReference type="EC" id="2.7.13.3" evidence="2"/>
<dbReference type="PROSITE" id="PS50109">
    <property type="entry name" value="HIS_KIN"/>
    <property type="match status" value="1"/>
</dbReference>
<dbReference type="SMART" id="SM00387">
    <property type="entry name" value="HATPase_c"/>
    <property type="match status" value="1"/>
</dbReference>
<dbReference type="Gene3D" id="3.30.565.10">
    <property type="entry name" value="Histidine kinase-like ATPase, C-terminal domain"/>
    <property type="match status" value="1"/>
</dbReference>
<dbReference type="CDD" id="cd00082">
    <property type="entry name" value="HisKA"/>
    <property type="match status" value="1"/>
</dbReference>
<keyword evidence="3" id="KW-0597">Phosphoprotein</keyword>
<evidence type="ECO:0000256" key="1">
    <source>
        <dbReference type="ARBA" id="ARBA00000085"/>
    </source>
</evidence>
<dbReference type="InterPro" id="IPR003594">
    <property type="entry name" value="HATPase_dom"/>
</dbReference>
<evidence type="ECO:0000256" key="9">
    <source>
        <dbReference type="SAM" id="SignalP"/>
    </source>
</evidence>
<keyword evidence="7" id="KW-0175">Coiled coil</keyword>
<dbReference type="Gene3D" id="1.10.287.130">
    <property type="match status" value="1"/>
</dbReference>
<gene>
    <name evidence="11" type="ORF">CE91St12_00870</name>
</gene>
<dbReference type="InterPro" id="IPR036097">
    <property type="entry name" value="HisK_dim/P_sf"/>
</dbReference>
<keyword evidence="6" id="KW-0902">Two-component regulatory system</keyword>
<feature type="signal peptide" evidence="9">
    <location>
        <begin position="1"/>
        <end position="24"/>
    </location>
</feature>
<dbReference type="PRINTS" id="PR00344">
    <property type="entry name" value="BCTRLSENSOR"/>
</dbReference>
<dbReference type="SUPFAM" id="SSF55874">
    <property type="entry name" value="ATPase domain of HSP90 chaperone/DNA topoisomerase II/histidine kinase"/>
    <property type="match status" value="1"/>
</dbReference>